<protein>
    <submittedName>
        <fullName evidence="2">Uncharacterized protein</fullName>
    </submittedName>
</protein>
<organism evidence="2 3">
    <name type="scientific">Lawsonibacter faecis</name>
    <dbReference type="NCBI Taxonomy" id="2763052"/>
    <lineage>
        <taxon>Bacteria</taxon>
        <taxon>Bacillati</taxon>
        <taxon>Bacillota</taxon>
        <taxon>Clostridia</taxon>
        <taxon>Eubacteriales</taxon>
        <taxon>Oscillospiraceae</taxon>
        <taxon>Lawsonibacter</taxon>
    </lineage>
</organism>
<reference evidence="2" key="1">
    <citation type="submission" date="2020-08" db="EMBL/GenBank/DDBJ databases">
        <title>Genome public.</title>
        <authorList>
            <person name="Liu C."/>
            <person name="Sun Q."/>
        </authorList>
    </citation>
    <scope>NUCLEOTIDE SEQUENCE</scope>
    <source>
        <strain evidence="2">NSJ-52</strain>
    </source>
</reference>
<dbReference type="EMBL" id="JACOPQ010000002">
    <property type="protein sequence ID" value="MBC5736125.1"/>
    <property type="molecule type" value="Genomic_DNA"/>
</dbReference>
<evidence type="ECO:0000256" key="1">
    <source>
        <dbReference type="SAM" id="MobiDB-lite"/>
    </source>
</evidence>
<evidence type="ECO:0000313" key="3">
    <source>
        <dbReference type="Proteomes" id="UP000607645"/>
    </source>
</evidence>
<sequence length="230" mass="25618">MEPTEEMLARIRGRYGLEPPKAREERPAPPAPLRRGSRRPPEPRAVEILPGRAVGALALGMAREELEAALARRRAAEAELDDPAAPLYPGPLGLDYGGCGGVESVRYFVTPYELYLVDYEGGRAVSIGVQRDVLARYVPTLYGVSVFETHAEELVARLKARGPCTCGGPDEELGCAYTFETLGLSLWRERAFHPKLLEDGAFAQAFRGELLEEEMRYWYFEIVSVHRPKK</sequence>
<gene>
    <name evidence="2" type="ORF">H8S62_03760</name>
</gene>
<keyword evidence="3" id="KW-1185">Reference proteome</keyword>
<feature type="region of interest" description="Disordered" evidence="1">
    <location>
        <begin position="12"/>
        <end position="44"/>
    </location>
</feature>
<accession>A0A8J6JKZ8</accession>
<dbReference type="Proteomes" id="UP000607645">
    <property type="component" value="Unassembled WGS sequence"/>
</dbReference>
<proteinExistence type="predicted"/>
<dbReference type="AlphaFoldDB" id="A0A8J6JKZ8"/>
<dbReference type="RefSeq" id="WP_155149331.1">
    <property type="nucleotide sequence ID" value="NZ_JACOPQ010000002.1"/>
</dbReference>
<name>A0A8J6JKZ8_9FIRM</name>
<evidence type="ECO:0000313" key="2">
    <source>
        <dbReference type="EMBL" id="MBC5736125.1"/>
    </source>
</evidence>
<comment type="caution">
    <text evidence="2">The sequence shown here is derived from an EMBL/GenBank/DDBJ whole genome shotgun (WGS) entry which is preliminary data.</text>
</comment>